<reference evidence="1" key="1">
    <citation type="submission" date="2021-03" db="EMBL/GenBank/DDBJ databases">
        <authorList>
            <person name="Tran Van P."/>
        </authorList>
    </citation>
    <scope>NUCLEOTIDE SEQUENCE</scope>
</reference>
<keyword evidence="2" id="KW-1185">Reference proteome</keyword>
<name>A0ABN7PLV6_TIMPD</name>
<accession>A0ABN7PLV6</accession>
<comment type="caution">
    <text evidence="1">The sequence shown here is derived from an EMBL/GenBank/DDBJ whole genome shotgun (WGS) entry which is preliminary data.</text>
</comment>
<protein>
    <submittedName>
        <fullName evidence="1">Uncharacterized protein</fullName>
    </submittedName>
</protein>
<gene>
    <name evidence="1" type="ORF">TPAB3V08_LOCUS15672</name>
</gene>
<sequence>MDDDRIFDDDLVYLVEVIGVIDMLPEPRRYLRDVENPVEFYSDREFLGRLRFSKDTAVNVIVLLLTGPNQNARGLLQSASCLVYSHINSNGIGMGKLVCGDLIRLSSATISMIVKVVSSELTGHLLEYVKFPTTDQE</sequence>
<evidence type="ECO:0000313" key="1">
    <source>
        <dbReference type="EMBL" id="CAG2068729.1"/>
    </source>
</evidence>
<organism evidence="1 2">
    <name type="scientific">Timema podura</name>
    <name type="common">Walking stick</name>
    <dbReference type="NCBI Taxonomy" id="61482"/>
    <lineage>
        <taxon>Eukaryota</taxon>
        <taxon>Metazoa</taxon>
        <taxon>Ecdysozoa</taxon>
        <taxon>Arthropoda</taxon>
        <taxon>Hexapoda</taxon>
        <taxon>Insecta</taxon>
        <taxon>Pterygota</taxon>
        <taxon>Neoptera</taxon>
        <taxon>Polyneoptera</taxon>
        <taxon>Phasmatodea</taxon>
        <taxon>Timematodea</taxon>
        <taxon>Timematoidea</taxon>
        <taxon>Timematidae</taxon>
        <taxon>Timema</taxon>
    </lineage>
</organism>
<dbReference type="EMBL" id="CAJPIN010100501">
    <property type="protein sequence ID" value="CAG2068729.1"/>
    <property type="molecule type" value="Genomic_DNA"/>
</dbReference>
<evidence type="ECO:0000313" key="2">
    <source>
        <dbReference type="Proteomes" id="UP001153148"/>
    </source>
</evidence>
<feature type="non-terminal residue" evidence="1">
    <location>
        <position position="137"/>
    </location>
</feature>
<proteinExistence type="predicted"/>
<dbReference type="Proteomes" id="UP001153148">
    <property type="component" value="Unassembled WGS sequence"/>
</dbReference>